<proteinExistence type="predicted"/>
<comment type="caution">
    <text evidence="1">The sequence shown here is derived from an EMBL/GenBank/DDBJ whole genome shotgun (WGS) entry which is preliminary data.</text>
</comment>
<protein>
    <recommendedName>
        <fullName evidence="3">Endoglucanase</fullName>
    </recommendedName>
</protein>
<sequence length="58" mass="5869">MPAWRLSRRFGSVMALMALVGGIYAAGIGVSGAGAQAEGAGTQPITEGSVVTDGWDWS</sequence>
<evidence type="ECO:0000313" key="1">
    <source>
        <dbReference type="EMBL" id="MFD1323967.1"/>
    </source>
</evidence>
<dbReference type="EMBL" id="JBHTMP010000040">
    <property type="protein sequence ID" value="MFD1323967.1"/>
    <property type="molecule type" value="Genomic_DNA"/>
</dbReference>
<evidence type="ECO:0000313" key="2">
    <source>
        <dbReference type="Proteomes" id="UP001597260"/>
    </source>
</evidence>
<gene>
    <name evidence="1" type="ORF">ACFQ4H_23040</name>
</gene>
<keyword evidence="2" id="KW-1185">Reference proteome</keyword>
<name>A0ABW3YHI0_9ACTN</name>
<organism evidence="1 2">
    <name type="scientific">Micromonospora sonneratiae</name>
    <dbReference type="NCBI Taxonomy" id="1184706"/>
    <lineage>
        <taxon>Bacteria</taxon>
        <taxon>Bacillati</taxon>
        <taxon>Actinomycetota</taxon>
        <taxon>Actinomycetes</taxon>
        <taxon>Micromonosporales</taxon>
        <taxon>Micromonosporaceae</taxon>
        <taxon>Micromonospora</taxon>
    </lineage>
</organism>
<evidence type="ECO:0008006" key="3">
    <source>
        <dbReference type="Google" id="ProtNLM"/>
    </source>
</evidence>
<dbReference type="Proteomes" id="UP001597260">
    <property type="component" value="Unassembled WGS sequence"/>
</dbReference>
<reference evidence="2" key="1">
    <citation type="journal article" date="2019" name="Int. J. Syst. Evol. Microbiol.">
        <title>The Global Catalogue of Microorganisms (GCM) 10K type strain sequencing project: providing services to taxonomists for standard genome sequencing and annotation.</title>
        <authorList>
            <consortium name="The Broad Institute Genomics Platform"/>
            <consortium name="The Broad Institute Genome Sequencing Center for Infectious Disease"/>
            <person name="Wu L."/>
            <person name="Ma J."/>
        </authorList>
    </citation>
    <scope>NUCLEOTIDE SEQUENCE [LARGE SCALE GENOMIC DNA]</scope>
    <source>
        <strain evidence="2">JCM 31037</strain>
    </source>
</reference>
<accession>A0ABW3YHI0</accession>
<dbReference type="RefSeq" id="WP_377573827.1">
    <property type="nucleotide sequence ID" value="NZ_JBHTMP010000040.1"/>
</dbReference>